<protein>
    <submittedName>
        <fullName evidence="7">CheY-like protein</fullName>
    </submittedName>
</protein>
<feature type="compositionally biased region" description="Basic and acidic residues" evidence="5">
    <location>
        <begin position="207"/>
        <end position="218"/>
    </location>
</feature>
<feature type="domain" description="Response regulatory" evidence="6">
    <location>
        <begin position="278"/>
        <end position="438"/>
    </location>
</feature>
<dbReference type="FunFam" id="3.40.50.2300:FF:000146">
    <property type="entry name" value="Putative two-component response regulator SSK1p"/>
    <property type="match status" value="1"/>
</dbReference>
<evidence type="ECO:0000256" key="5">
    <source>
        <dbReference type="SAM" id="MobiDB-lite"/>
    </source>
</evidence>
<evidence type="ECO:0000259" key="6">
    <source>
        <dbReference type="PROSITE" id="PS50110"/>
    </source>
</evidence>
<gene>
    <name evidence="7" type="ORF">BT63DRAFT_377770</name>
</gene>
<accession>A0A6A6U1W9</accession>
<dbReference type="SMART" id="SM00448">
    <property type="entry name" value="REC"/>
    <property type="match status" value="1"/>
</dbReference>
<evidence type="ECO:0000313" key="8">
    <source>
        <dbReference type="Proteomes" id="UP000799302"/>
    </source>
</evidence>
<dbReference type="PROSITE" id="PS50110">
    <property type="entry name" value="RESPONSE_REGULATORY"/>
    <property type="match status" value="1"/>
</dbReference>
<name>A0A6A6U1W9_9PEZI</name>
<keyword evidence="8" id="KW-1185">Reference proteome</keyword>
<dbReference type="Proteomes" id="UP000799302">
    <property type="component" value="Unassembled WGS sequence"/>
</dbReference>
<dbReference type="OrthoDB" id="21225at2759"/>
<evidence type="ECO:0000256" key="4">
    <source>
        <dbReference type="PROSITE-ProRule" id="PRU00169"/>
    </source>
</evidence>
<keyword evidence="1 4" id="KW-0597">Phosphoprotein</keyword>
<dbReference type="SUPFAM" id="SSF52172">
    <property type="entry name" value="CheY-like"/>
    <property type="match status" value="1"/>
</dbReference>
<reference evidence="7" key="1">
    <citation type="journal article" date="2020" name="Stud. Mycol.">
        <title>101 Dothideomycetes genomes: a test case for predicting lifestyles and emergence of pathogens.</title>
        <authorList>
            <person name="Haridas S."/>
            <person name="Albert R."/>
            <person name="Binder M."/>
            <person name="Bloem J."/>
            <person name="Labutti K."/>
            <person name="Salamov A."/>
            <person name="Andreopoulos B."/>
            <person name="Baker S."/>
            <person name="Barry K."/>
            <person name="Bills G."/>
            <person name="Bluhm B."/>
            <person name="Cannon C."/>
            <person name="Castanera R."/>
            <person name="Culley D."/>
            <person name="Daum C."/>
            <person name="Ezra D."/>
            <person name="Gonzalez J."/>
            <person name="Henrissat B."/>
            <person name="Kuo A."/>
            <person name="Liang C."/>
            <person name="Lipzen A."/>
            <person name="Lutzoni F."/>
            <person name="Magnuson J."/>
            <person name="Mondo S."/>
            <person name="Nolan M."/>
            <person name="Ohm R."/>
            <person name="Pangilinan J."/>
            <person name="Park H.-J."/>
            <person name="Ramirez L."/>
            <person name="Alfaro M."/>
            <person name="Sun H."/>
            <person name="Tritt A."/>
            <person name="Yoshinaga Y."/>
            <person name="Zwiers L.-H."/>
            <person name="Turgeon B."/>
            <person name="Goodwin S."/>
            <person name="Spatafora J."/>
            <person name="Crous P."/>
            <person name="Grigoriev I."/>
        </authorList>
    </citation>
    <scope>NUCLEOTIDE SEQUENCE</scope>
    <source>
        <strain evidence="7">CBS 115976</strain>
    </source>
</reference>
<dbReference type="PANTHER" id="PTHR45339:SF1">
    <property type="entry name" value="HYBRID SIGNAL TRANSDUCTION HISTIDINE KINASE J"/>
    <property type="match status" value="1"/>
</dbReference>
<dbReference type="AlphaFoldDB" id="A0A6A6U1W9"/>
<keyword evidence="2" id="KW-0902">Two-component regulatory system</keyword>
<feature type="modified residue" description="4-aspartylphosphate" evidence="4">
    <location>
        <position position="327"/>
    </location>
</feature>
<evidence type="ECO:0000256" key="2">
    <source>
        <dbReference type="ARBA" id="ARBA00023012"/>
    </source>
</evidence>
<dbReference type="InterPro" id="IPR001789">
    <property type="entry name" value="Sig_transdc_resp-reg_receiver"/>
</dbReference>
<dbReference type="InterPro" id="IPR011006">
    <property type="entry name" value="CheY-like_superfamily"/>
</dbReference>
<organism evidence="7 8">
    <name type="scientific">Microthyrium microscopicum</name>
    <dbReference type="NCBI Taxonomy" id="703497"/>
    <lineage>
        <taxon>Eukaryota</taxon>
        <taxon>Fungi</taxon>
        <taxon>Dikarya</taxon>
        <taxon>Ascomycota</taxon>
        <taxon>Pezizomycotina</taxon>
        <taxon>Dothideomycetes</taxon>
        <taxon>Dothideomycetes incertae sedis</taxon>
        <taxon>Microthyriales</taxon>
        <taxon>Microthyriaceae</taxon>
        <taxon>Microthyrium</taxon>
    </lineage>
</organism>
<feature type="region of interest" description="Disordered" evidence="5">
    <location>
        <begin position="164"/>
        <end position="258"/>
    </location>
</feature>
<dbReference type="GO" id="GO:0000156">
    <property type="term" value="F:phosphorelay response regulator activity"/>
    <property type="evidence" value="ECO:0007669"/>
    <property type="project" value="UniProtKB-ARBA"/>
</dbReference>
<comment type="similarity">
    <text evidence="3">Belongs to the SSK1 family.</text>
</comment>
<feature type="region of interest" description="Disordered" evidence="5">
    <location>
        <begin position="460"/>
        <end position="511"/>
    </location>
</feature>
<dbReference type="EMBL" id="MU004240">
    <property type="protein sequence ID" value="KAF2665437.1"/>
    <property type="molecule type" value="Genomic_DNA"/>
</dbReference>
<dbReference type="Gene3D" id="3.40.50.2300">
    <property type="match status" value="1"/>
</dbReference>
<dbReference type="CDD" id="cd17546">
    <property type="entry name" value="REC_hyHK_CKI1_RcsC-like"/>
    <property type="match status" value="1"/>
</dbReference>
<sequence>MAPKKIWVRRPGATATLVTVREDDMVDDVKDAILRKYGNSLGRHFDAPDVTLRINPRNHGNEVILSPDELLAQAVERYFPGRQLMEEALLVHVPQKRTPKQSPGGQLVHYHHHAHSAESVPPHESSTDYFPPMPIAISPGALHLQHIHPEGPRAMSVLTTGQVPPLASPGGTRRTLTTRAIRPGTNRQQTASPTMLSSSTMLRNSRPRKDSETSEKHSLPTTLPTPPAVETIKNQNSPTPRVASPRPVKPRKQVRTKPSPERIALPATIVDTPVPPINVLIVEDNMINMRLLEQFVRKLKVHWATAVNGREAVNKWRQGGFHLVLMDIQLPIMSGLDATREIRRLERVNHIGVLSGSNHSSLPPVLPAGEENGEDTEVKEEDKLGDAQRLFKSPVIIVALTASNLQSDRHEALAAGCNDFLTKPVNFGWFERKVKEWGCMQALIDFDGWRMWKNAAVQNGLKDASNPRPGAARKKVVEKPPITTDNSNDSVEGAGAMLKKESSEDTVKASA</sequence>
<evidence type="ECO:0000256" key="1">
    <source>
        <dbReference type="ARBA" id="ARBA00022553"/>
    </source>
</evidence>
<dbReference type="Pfam" id="PF00072">
    <property type="entry name" value="Response_reg"/>
    <property type="match status" value="1"/>
</dbReference>
<proteinExistence type="inferred from homology"/>
<evidence type="ECO:0000313" key="7">
    <source>
        <dbReference type="EMBL" id="KAF2665437.1"/>
    </source>
</evidence>
<feature type="compositionally biased region" description="Polar residues" evidence="5">
    <location>
        <begin position="185"/>
        <end position="203"/>
    </location>
</feature>
<feature type="compositionally biased region" description="Basic and acidic residues" evidence="5">
    <location>
        <begin position="498"/>
        <end position="511"/>
    </location>
</feature>
<evidence type="ECO:0000256" key="3">
    <source>
        <dbReference type="ARBA" id="ARBA00093463"/>
    </source>
</evidence>
<dbReference type="PANTHER" id="PTHR45339">
    <property type="entry name" value="HYBRID SIGNAL TRANSDUCTION HISTIDINE KINASE J"/>
    <property type="match status" value="1"/>
</dbReference>